<dbReference type="GO" id="GO:0016020">
    <property type="term" value="C:membrane"/>
    <property type="evidence" value="ECO:0007669"/>
    <property type="project" value="InterPro"/>
</dbReference>
<evidence type="ECO:0000256" key="1">
    <source>
        <dbReference type="ARBA" id="ARBA00022801"/>
    </source>
</evidence>
<keyword evidence="5" id="KW-1185">Reference proteome</keyword>
<dbReference type="STRING" id="862908.BMS_2850"/>
<dbReference type="Gene3D" id="3.60.40.10">
    <property type="entry name" value="PPM-type phosphatase domain"/>
    <property type="match status" value="1"/>
</dbReference>
<dbReference type="HOGENOM" id="CLU_330316_0_0_7"/>
<dbReference type="PANTHER" id="PTHR43156">
    <property type="entry name" value="STAGE II SPORULATION PROTEIN E-RELATED"/>
    <property type="match status" value="1"/>
</dbReference>
<name>E1WY69_HALMS</name>
<dbReference type="GO" id="GO:0007165">
    <property type="term" value="P:signal transduction"/>
    <property type="evidence" value="ECO:0007669"/>
    <property type="project" value="InterPro"/>
</dbReference>
<dbReference type="InterPro" id="IPR052016">
    <property type="entry name" value="Bact_Sigma-Reg"/>
</dbReference>
<dbReference type="OrthoDB" id="5287430at2"/>
<dbReference type="Pfam" id="PF00672">
    <property type="entry name" value="HAMP"/>
    <property type="match status" value="1"/>
</dbReference>
<dbReference type="KEGG" id="bmx:BMS_2850"/>
<dbReference type="InterPro" id="IPR036457">
    <property type="entry name" value="PPM-type-like_dom_sf"/>
</dbReference>
<dbReference type="SUPFAM" id="SSF158472">
    <property type="entry name" value="HAMP domain-like"/>
    <property type="match status" value="1"/>
</dbReference>
<feature type="domain" description="HAMP" evidence="3">
    <location>
        <begin position="281"/>
        <end position="333"/>
    </location>
</feature>
<dbReference type="Gene3D" id="6.10.340.10">
    <property type="match status" value="1"/>
</dbReference>
<evidence type="ECO:0000313" key="5">
    <source>
        <dbReference type="Proteomes" id="UP000008963"/>
    </source>
</evidence>
<dbReference type="InterPro" id="IPR001932">
    <property type="entry name" value="PPM-type_phosphatase-like_dom"/>
</dbReference>
<dbReference type="GO" id="GO:0016791">
    <property type="term" value="F:phosphatase activity"/>
    <property type="evidence" value="ECO:0007669"/>
    <property type="project" value="TreeGrafter"/>
</dbReference>
<dbReference type="SMART" id="SM00331">
    <property type="entry name" value="PP2C_SIG"/>
    <property type="match status" value="1"/>
</dbReference>
<dbReference type="PROSITE" id="PS50885">
    <property type="entry name" value="HAMP"/>
    <property type="match status" value="1"/>
</dbReference>
<keyword evidence="2" id="KW-1133">Transmembrane helix</keyword>
<proteinExistence type="predicted"/>
<feature type="transmembrane region" description="Helical" evidence="2">
    <location>
        <begin position="263"/>
        <end position="280"/>
    </location>
</feature>
<dbReference type="AlphaFoldDB" id="E1WY69"/>
<gene>
    <name evidence="4" type="ordered locus">BMS_2850</name>
</gene>
<dbReference type="SMART" id="SM00304">
    <property type="entry name" value="HAMP"/>
    <property type="match status" value="1"/>
</dbReference>
<sequence length="868" mass="99006">MSEAFLSRRVVFPLKIKLVVIMAALLVSSISLYAIFALNLFEKDKSAYIYGNSSEANLSFNNRVSNYLSSTFDKLQILSYMPIEKVGDILGNYQDVLHLDIYKDGEQKSSFYNQSQIENLGHSVEEYKRIVGSLNIQDINGFIIFKDQLESYLVLKYFNKENSLNLVMFLRTNYLESILSSFSQYDSYILNPDGTAFFGDISKNYFDEIKEKSLKEATIEVDTVEPKILSYIIDAKFKLIFISEISKKEAYKVNEYLLGKSKIFGLVLLSLSGFIALLFSRSLTSPLEKLYDLTLSISKGEFTKKAEISSRDEIGALGDSFNYMSEEILRYMDEMKEKARLENEIETAKYVQSTYFPNENLGLNSFNISSFYKPASECGGDWWGYYESDKFLTVVITDATGHGVPAALLTATAHCCLENLKQGDESIIRSPEKVLEFMNRSIQCLEGKMLMTAFCCVFDKERGEVLYSNASHNPPLYRGFDYDVNAKNNFKPLLGSNGPRLGHKGFGDYKVDSIDISEVERVLLFTDGILESKNSEDRDYGQRRFLKSLNANIAEANDVFRDNIVSGAFDFYGDIPIDDDVTIVSVKSEDIKKEEATKSGNIDDSELKTLLNKNLKEECKKYVTDKVINDSRFVFISSREDCENISILKENESINHLVGRNSPHLVHEIQHNIENYKESLSLGEYLGEAHFHNTTVREKSDFEKINNLLGTLDADGYFESPIDYLKIISNELLTNALYHSGKGSVFNERSEMDRQSSPLLGEDEHIDYSLAVGREFIAICVIDFTGRLDREVIVSNLERSFREREHQNKNGGAGLGLFLAFSYSNQFIVRRRPGVSTEVICIIEKNKRFKTYKERITSFHYFEEQEKV</sequence>
<keyword evidence="2" id="KW-0812">Transmembrane</keyword>
<dbReference type="InterPro" id="IPR003660">
    <property type="entry name" value="HAMP_dom"/>
</dbReference>
<dbReference type="eggNOG" id="COG2172">
    <property type="taxonomic scope" value="Bacteria"/>
</dbReference>
<feature type="transmembrane region" description="Helical" evidence="2">
    <location>
        <begin position="20"/>
        <end position="41"/>
    </location>
</feature>
<dbReference type="Proteomes" id="UP000008963">
    <property type="component" value="Chromosome"/>
</dbReference>
<dbReference type="Pfam" id="PF07228">
    <property type="entry name" value="SpoIIE"/>
    <property type="match status" value="1"/>
</dbReference>
<dbReference type="PATRIC" id="fig|862908.3.peg.2725"/>
<keyword evidence="1" id="KW-0378">Hydrolase</keyword>
<evidence type="ECO:0000313" key="4">
    <source>
        <dbReference type="EMBL" id="CBW27624.1"/>
    </source>
</evidence>
<keyword evidence="4" id="KW-0808">Transferase</keyword>
<dbReference type="PANTHER" id="PTHR43156:SF2">
    <property type="entry name" value="STAGE II SPORULATION PROTEIN E"/>
    <property type="match status" value="1"/>
</dbReference>
<dbReference type="RefSeq" id="WP_014245398.1">
    <property type="nucleotide sequence ID" value="NC_016620.1"/>
</dbReference>
<evidence type="ECO:0000256" key="2">
    <source>
        <dbReference type="SAM" id="Phobius"/>
    </source>
</evidence>
<evidence type="ECO:0000259" key="3">
    <source>
        <dbReference type="PROSITE" id="PS50885"/>
    </source>
</evidence>
<dbReference type="EMBL" id="FQ312005">
    <property type="protein sequence ID" value="CBW27624.1"/>
    <property type="molecule type" value="Genomic_DNA"/>
</dbReference>
<accession>E1WY69</accession>
<dbReference type="eggNOG" id="COG3850">
    <property type="taxonomic scope" value="Bacteria"/>
</dbReference>
<reference evidence="5" key="1">
    <citation type="journal article" date="2013" name="ISME J.">
        <title>A small predatory core genome in the divergent marine Bacteriovorax marinus SJ and the terrestrial Bdellovibrio bacteriovorus.</title>
        <authorList>
            <person name="Crossman L.C."/>
            <person name="Chen H."/>
            <person name="Cerdeno-Tarraga A.M."/>
            <person name="Brooks K."/>
            <person name="Quail M.A."/>
            <person name="Pineiro S.A."/>
            <person name="Hobley L."/>
            <person name="Sockett R.E."/>
            <person name="Bentley S.D."/>
            <person name="Parkhill J."/>
            <person name="Williams H.N."/>
            <person name="Stine O.C."/>
        </authorList>
    </citation>
    <scope>NUCLEOTIDE SEQUENCE [LARGE SCALE GENOMIC DNA]</scope>
    <source>
        <strain evidence="5">ATCC BAA-682 / DSM 15412 / SJ</strain>
    </source>
</reference>
<protein>
    <submittedName>
        <fullName evidence="4">Two-component system, sensor kinase</fullName>
    </submittedName>
</protein>
<dbReference type="eggNOG" id="COG2208">
    <property type="taxonomic scope" value="Bacteria"/>
</dbReference>
<keyword evidence="2" id="KW-0472">Membrane</keyword>
<dbReference type="CDD" id="cd06225">
    <property type="entry name" value="HAMP"/>
    <property type="match status" value="1"/>
</dbReference>
<dbReference type="GO" id="GO:0016301">
    <property type="term" value="F:kinase activity"/>
    <property type="evidence" value="ECO:0007669"/>
    <property type="project" value="UniProtKB-KW"/>
</dbReference>
<organism evidence="4 5">
    <name type="scientific">Halobacteriovorax marinus (strain ATCC BAA-682 / DSM 15412 / SJ)</name>
    <name type="common">Bacteriovorax marinus</name>
    <dbReference type="NCBI Taxonomy" id="862908"/>
    <lineage>
        <taxon>Bacteria</taxon>
        <taxon>Pseudomonadati</taxon>
        <taxon>Bdellovibrionota</taxon>
        <taxon>Bacteriovoracia</taxon>
        <taxon>Bacteriovoracales</taxon>
        <taxon>Halobacteriovoraceae</taxon>
        <taxon>Halobacteriovorax</taxon>
    </lineage>
</organism>
<keyword evidence="4" id="KW-0418">Kinase</keyword>